<evidence type="ECO:0000313" key="7">
    <source>
        <dbReference type="Proteomes" id="UP000823674"/>
    </source>
</evidence>
<feature type="domain" description="Agenet" evidence="5">
    <location>
        <begin position="49"/>
        <end position="105"/>
    </location>
</feature>
<evidence type="ECO:0000256" key="2">
    <source>
        <dbReference type="ARBA" id="ARBA00022604"/>
    </source>
</evidence>
<organism evidence="6 7">
    <name type="scientific">Brassica rapa subsp. trilocularis</name>
    <dbReference type="NCBI Taxonomy" id="1813537"/>
    <lineage>
        <taxon>Eukaryota</taxon>
        <taxon>Viridiplantae</taxon>
        <taxon>Streptophyta</taxon>
        <taxon>Embryophyta</taxon>
        <taxon>Tracheophyta</taxon>
        <taxon>Spermatophyta</taxon>
        <taxon>Magnoliopsida</taxon>
        <taxon>eudicotyledons</taxon>
        <taxon>Gunneridae</taxon>
        <taxon>Pentapetalae</taxon>
        <taxon>rosids</taxon>
        <taxon>malvids</taxon>
        <taxon>Brassicales</taxon>
        <taxon>Brassicaceae</taxon>
        <taxon>Brassiceae</taxon>
        <taxon>Brassica</taxon>
    </lineage>
</organism>
<accession>A0ABQ7NZH5</accession>
<dbReference type="InterPro" id="IPR014002">
    <property type="entry name" value="Agenet_dom_plant"/>
</dbReference>
<evidence type="ECO:0000256" key="3">
    <source>
        <dbReference type="SAM" id="Coils"/>
    </source>
</evidence>
<dbReference type="Pfam" id="PF05641">
    <property type="entry name" value="Agenet"/>
    <property type="match status" value="1"/>
</dbReference>
<evidence type="ECO:0000259" key="5">
    <source>
        <dbReference type="SMART" id="SM00743"/>
    </source>
</evidence>
<feature type="coiled-coil region" evidence="3">
    <location>
        <begin position="440"/>
        <end position="501"/>
    </location>
</feature>
<dbReference type="InterPro" id="IPR008395">
    <property type="entry name" value="Agenet-like_dom"/>
</dbReference>
<comment type="caution">
    <text evidence="6">The sequence shown here is derived from an EMBL/GenBank/DDBJ whole genome shotgun (WGS) entry which is preliminary data.</text>
</comment>
<evidence type="ECO:0000256" key="1">
    <source>
        <dbReference type="ARBA" id="ARBA00022448"/>
    </source>
</evidence>
<name>A0ABQ7NZH5_BRACM</name>
<dbReference type="InterPro" id="IPR007930">
    <property type="entry name" value="DUF724"/>
</dbReference>
<proteinExistence type="predicted"/>
<dbReference type="SMART" id="SM00743">
    <property type="entry name" value="Agenet"/>
    <property type="match status" value="3"/>
</dbReference>
<keyword evidence="3" id="KW-0175">Coiled coil</keyword>
<feature type="compositionally biased region" description="Polar residues" evidence="4">
    <location>
        <begin position="252"/>
        <end position="269"/>
    </location>
</feature>
<feature type="region of interest" description="Disordered" evidence="4">
    <location>
        <begin position="252"/>
        <end position="344"/>
    </location>
</feature>
<sequence length="510" mass="57821">MPMKKGDEIEVSSHEEVLKGLADDGSTTRKITYRRYIRPVLPENLFTEVDFKEGCVVEASQRGGWWTGVFFKKIDHEKAWVYFNSPPDLFQIKTEQLREHFDRVGRVWDRPRKKRFLYKTLTFSCGTMVEVNDTDDDDEVDVWVPSVIVKVMGDKKSFIVKPFKHISWDDGETPKPNRTVGLSSIRLTPVHVSVERSYGLMESVEVFLEPGWRSGTVTSLLCENRYTVCLNATNESLVFKHDSLRPFRGQNTSEVNAAITPQMSLSSGENGEKELSETATESVSSPAPSPARSAGTEEISVQPVSDQSGLGNHKTQENESSGEVNNNQKRKREHNLNSSTPGVEATTMVLPFAKKSHLWKELETMEVFQRAPPQNPHLSLVVGESEEFREGLAFGMMLTLSRLLENFKNLEPDVSISQLDSLKISFAELEKHGFDVSAPLARINKLVALKDTQLKKMEEQNGFNRKIMALKEDFGEMEHMILELERQQVALKEQRDAVYQNMSDGVICKR</sequence>
<evidence type="ECO:0000313" key="6">
    <source>
        <dbReference type="EMBL" id="KAG5415094.1"/>
    </source>
</evidence>
<dbReference type="Proteomes" id="UP000823674">
    <property type="component" value="Chromosome A01"/>
</dbReference>
<feature type="domain" description="Agenet" evidence="5">
    <location>
        <begin position="121"/>
        <end position="193"/>
    </location>
</feature>
<feature type="domain" description="Agenet" evidence="5">
    <location>
        <begin position="196"/>
        <end position="252"/>
    </location>
</feature>
<dbReference type="PANTHER" id="PTHR31917:SF147">
    <property type="entry name" value="AGENET DOMAIN-CONTAINING PROTEIN"/>
    <property type="match status" value="1"/>
</dbReference>
<feature type="compositionally biased region" description="Low complexity" evidence="4">
    <location>
        <begin position="282"/>
        <end position="294"/>
    </location>
</feature>
<dbReference type="Pfam" id="PF05266">
    <property type="entry name" value="DUF724"/>
    <property type="match status" value="1"/>
</dbReference>
<reference evidence="6 7" key="1">
    <citation type="submission" date="2021-03" db="EMBL/GenBank/DDBJ databases">
        <authorList>
            <person name="King G.J."/>
            <person name="Bancroft I."/>
            <person name="Baten A."/>
            <person name="Bloomfield J."/>
            <person name="Borpatragohain P."/>
            <person name="He Z."/>
            <person name="Irish N."/>
            <person name="Irwin J."/>
            <person name="Liu K."/>
            <person name="Mauleon R.P."/>
            <person name="Moore J."/>
            <person name="Morris R."/>
            <person name="Ostergaard L."/>
            <person name="Wang B."/>
            <person name="Wells R."/>
        </authorList>
    </citation>
    <scope>NUCLEOTIDE SEQUENCE [LARGE SCALE GENOMIC DNA]</scope>
    <source>
        <strain evidence="6">R-o-18</strain>
        <tissue evidence="6">Leaf</tissue>
    </source>
</reference>
<evidence type="ECO:0000256" key="4">
    <source>
        <dbReference type="SAM" id="MobiDB-lite"/>
    </source>
</evidence>
<keyword evidence="7" id="KW-1185">Reference proteome</keyword>
<dbReference type="EMBL" id="JADBGQ010000001">
    <property type="protein sequence ID" value="KAG5415094.1"/>
    <property type="molecule type" value="Genomic_DNA"/>
</dbReference>
<protein>
    <recommendedName>
        <fullName evidence="5">Agenet domain-containing protein</fullName>
    </recommendedName>
</protein>
<dbReference type="PANTHER" id="PTHR31917">
    <property type="entry name" value="AGENET DOMAIN-CONTAINING PROTEIN-RELATED"/>
    <property type="match status" value="1"/>
</dbReference>
<keyword evidence="1" id="KW-0813">Transport</keyword>
<feature type="compositionally biased region" description="Polar residues" evidence="4">
    <location>
        <begin position="318"/>
        <end position="327"/>
    </location>
</feature>
<keyword evidence="2" id="KW-0341">Growth regulation</keyword>
<gene>
    <name evidence="6" type="primary">A01p026070.1_BraROA</name>
    <name evidence="6" type="ORF">IGI04_002661</name>
</gene>
<dbReference type="CDD" id="cd20406">
    <property type="entry name" value="Tudor_Agenet_AtDUF_rpt2_4"/>
    <property type="match status" value="1"/>
</dbReference>